<dbReference type="Pfam" id="PF21002">
    <property type="entry name" value="TMEM106_N"/>
    <property type="match status" value="1"/>
</dbReference>
<dbReference type="PANTHER" id="PTHR28556">
    <property type="entry name" value="TRANSMEMBRANE PROTEIN 106B"/>
    <property type="match status" value="1"/>
</dbReference>
<dbReference type="GeneTree" id="ENSGT00940000172940"/>
<evidence type="ECO:0000313" key="4">
    <source>
        <dbReference type="Proteomes" id="UP000261580"/>
    </source>
</evidence>
<proteinExistence type="predicted"/>
<dbReference type="STRING" id="32507.ENSNBRP00000015215"/>
<feature type="domain" description="Transmembrane protein 106 N-terminal" evidence="2">
    <location>
        <begin position="60"/>
        <end position="83"/>
    </location>
</feature>
<dbReference type="Bgee" id="ENSNBRG00000011791">
    <property type="expression patterns" value="Expressed in testis and 1 other cell type or tissue"/>
</dbReference>
<keyword evidence="1" id="KW-0812">Transmembrane</keyword>
<dbReference type="AlphaFoldDB" id="A0A3Q4GYS3"/>
<dbReference type="InterPro" id="IPR009790">
    <property type="entry name" value="TMEM106"/>
</dbReference>
<evidence type="ECO:0000259" key="2">
    <source>
        <dbReference type="Pfam" id="PF21002"/>
    </source>
</evidence>
<name>A0A3Q4GYS3_NEOBR</name>
<reference evidence="3" key="1">
    <citation type="submission" date="2025-08" db="UniProtKB">
        <authorList>
            <consortium name="Ensembl"/>
        </authorList>
    </citation>
    <scope>IDENTIFICATION</scope>
</reference>
<reference evidence="3" key="2">
    <citation type="submission" date="2025-09" db="UniProtKB">
        <authorList>
            <consortium name="Ensembl"/>
        </authorList>
    </citation>
    <scope>IDENTIFICATION</scope>
</reference>
<sequence length="165" mass="18455">MSLNLSDLNIRVRVSFLYVNKVTQDFELDTTGVLPGNLCRLSKKTVLMGNAKHHFSSCSAEQVNELVALIPYNDQRLQPQRTKLYVVLSVVLCLLASSLVAFFLFPRPVVVVDGGIRSVTVTFDRNNTKVLMNMTVGFISQLLIIYTNSMTKHNSQPLQAQVSLH</sequence>
<feature type="transmembrane region" description="Helical" evidence="1">
    <location>
        <begin position="84"/>
        <end position="105"/>
    </location>
</feature>
<dbReference type="Proteomes" id="UP000261580">
    <property type="component" value="Unassembled WGS sequence"/>
</dbReference>
<keyword evidence="1" id="KW-0472">Membrane</keyword>
<evidence type="ECO:0000256" key="1">
    <source>
        <dbReference type="SAM" id="Phobius"/>
    </source>
</evidence>
<accession>A0A3Q4GYS3</accession>
<keyword evidence="4" id="KW-1185">Reference proteome</keyword>
<dbReference type="InterPro" id="IPR048511">
    <property type="entry name" value="TMEM106_N"/>
</dbReference>
<protein>
    <recommendedName>
        <fullName evidence="2">Transmembrane protein 106 N-terminal domain-containing protein</fullName>
    </recommendedName>
</protein>
<dbReference type="PANTHER" id="PTHR28556:SF5">
    <property type="entry name" value="TRANSMEMBRANE PROTEIN 106C"/>
    <property type="match status" value="1"/>
</dbReference>
<organism evidence="3 4">
    <name type="scientific">Neolamprologus brichardi</name>
    <name type="common">Fairy cichlid</name>
    <name type="synonym">Lamprologus brichardi</name>
    <dbReference type="NCBI Taxonomy" id="32507"/>
    <lineage>
        <taxon>Eukaryota</taxon>
        <taxon>Metazoa</taxon>
        <taxon>Chordata</taxon>
        <taxon>Craniata</taxon>
        <taxon>Vertebrata</taxon>
        <taxon>Euteleostomi</taxon>
        <taxon>Actinopterygii</taxon>
        <taxon>Neopterygii</taxon>
        <taxon>Teleostei</taxon>
        <taxon>Neoteleostei</taxon>
        <taxon>Acanthomorphata</taxon>
        <taxon>Ovalentaria</taxon>
        <taxon>Cichlomorphae</taxon>
        <taxon>Cichliformes</taxon>
        <taxon>Cichlidae</taxon>
        <taxon>African cichlids</taxon>
        <taxon>Pseudocrenilabrinae</taxon>
        <taxon>Lamprologini</taxon>
        <taxon>Neolamprologus</taxon>
    </lineage>
</organism>
<evidence type="ECO:0000313" key="3">
    <source>
        <dbReference type="Ensembl" id="ENSNBRP00000015215.1"/>
    </source>
</evidence>
<feature type="transmembrane region" description="Helical" evidence="1">
    <location>
        <begin position="130"/>
        <end position="147"/>
    </location>
</feature>
<dbReference type="Ensembl" id="ENSNBRT00000015630.1">
    <property type="protein sequence ID" value="ENSNBRP00000015215.1"/>
    <property type="gene ID" value="ENSNBRG00000011791.1"/>
</dbReference>
<keyword evidence="1" id="KW-1133">Transmembrane helix</keyword>